<dbReference type="InterPro" id="IPR006641">
    <property type="entry name" value="YqgF/RNaseH-like_dom"/>
</dbReference>
<dbReference type="PANTHER" id="PTHR33317:SF4">
    <property type="entry name" value="POLYNUCLEOTIDYL TRANSFERASE, RIBONUCLEASE H-LIKE SUPERFAMILY PROTEIN"/>
    <property type="match status" value="1"/>
</dbReference>
<keyword evidence="1 5" id="KW-0963">Cytoplasm</keyword>
<dbReference type="OrthoDB" id="9796140at2"/>
<keyword evidence="4 5" id="KW-0378">Hydrolase</keyword>
<protein>
    <recommendedName>
        <fullName evidence="5">Putative pre-16S rRNA nuclease</fullName>
        <ecNumber evidence="5">3.1.-.-</ecNumber>
    </recommendedName>
</protein>
<name>E6X0T8_NITSE</name>
<dbReference type="CDD" id="cd16964">
    <property type="entry name" value="YqgF"/>
    <property type="match status" value="1"/>
</dbReference>
<feature type="region of interest" description="Disordered" evidence="6">
    <location>
        <begin position="90"/>
        <end position="109"/>
    </location>
</feature>
<dbReference type="EMBL" id="CP002452">
    <property type="protein sequence ID" value="ADV46870.1"/>
    <property type="molecule type" value="Genomic_DNA"/>
</dbReference>
<dbReference type="NCBIfam" id="NF001026">
    <property type="entry name" value="PRK00109.2-2"/>
    <property type="match status" value="1"/>
</dbReference>
<evidence type="ECO:0000256" key="2">
    <source>
        <dbReference type="ARBA" id="ARBA00022517"/>
    </source>
</evidence>
<organism evidence="8 9">
    <name type="scientific">Nitratifractor salsuginis (strain DSM 16511 / JCM 12458 / E9I37-1)</name>
    <dbReference type="NCBI Taxonomy" id="749222"/>
    <lineage>
        <taxon>Bacteria</taxon>
        <taxon>Pseudomonadati</taxon>
        <taxon>Campylobacterota</taxon>
        <taxon>Epsilonproteobacteria</taxon>
        <taxon>Campylobacterales</taxon>
        <taxon>Sulfurovaceae</taxon>
        <taxon>Nitratifractor</taxon>
    </lineage>
</organism>
<dbReference type="HAMAP" id="MF_00651">
    <property type="entry name" value="Nuclease_YqgF"/>
    <property type="match status" value="1"/>
</dbReference>
<evidence type="ECO:0000256" key="5">
    <source>
        <dbReference type="HAMAP-Rule" id="MF_00651"/>
    </source>
</evidence>
<accession>E6X0T8</accession>
<evidence type="ECO:0000256" key="1">
    <source>
        <dbReference type="ARBA" id="ARBA00022490"/>
    </source>
</evidence>
<dbReference type="SUPFAM" id="SSF53098">
    <property type="entry name" value="Ribonuclease H-like"/>
    <property type="match status" value="1"/>
</dbReference>
<evidence type="ECO:0000313" key="8">
    <source>
        <dbReference type="EMBL" id="ADV46870.1"/>
    </source>
</evidence>
<dbReference type="HOGENOM" id="CLU_098240_2_2_7"/>
<comment type="subcellular location">
    <subcellularLocation>
        <location evidence="5">Cytoplasm</location>
    </subcellularLocation>
</comment>
<dbReference type="GO" id="GO:0016788">
    <property type="term" value="F:hydrolase activity, acting on ester bonds"/>
    <property type="evidence" value="ECO:0007669"/>
    <property type="project" value="UniProtKB-UniRule"/>
</dbReference>
<dbReference type="InterPro" id="IPR012337">
    <property type="entry name" value="RNaseH-like_sf"/>
</dbReference>
<keyword evidence="2 5" id="KW-0690">Ribosome biogenesis</keyword>
<dbReference type="STRING" id="749222.Nitsa_1622"/>
<evidence type="ECO:0000313" key="9">
    <source>
        <dbReference type="Proteomes" id="UP000008633"/>
    </source>
</evidence>
<dbReference type="GO" id="GO:0000967">
    <property type="term" value="P:rRNA 5'-end processing"/>
    <property type="evidence" value="ECO:0007669"/>
    <property type="project" value="UniProtKB-UniRule"/>
</dbReference>
<sequence length="130" mass="14827">MIAAVDVGLKRIGVAISPDGRIVLPQRAIERRGRKQAAKELSDFLREWKVDLLVVGLPRGGSSEEEMERRIRHFVSLLELPPQMEVHYQDEAGSSEEAKERMQGAIRQKRDGRIDSLAAQIILERWLERS</sequence>
<evidence type="ECO:0000259" key="7">
    <source>
        <dbReference type="SMART" id="SM00732"/>
    </source>
</evidence>
<dbReference type="Pfam" id="PF03652">
    <property type="entry name" value="RuvX"/>
    <property type="match status" value="1"/>
</dbReference>
<dbReference type="KEGG" id="nsa:Nitsa_1622"/>
<keyword evidence="3 5" id="KW-0540">Nuclease</keyword>
<dbReference type="EC" id="3.1.-.-" evidence="5"/>
<dbReference type="Gene3D" id="3.30.420.140">
    <property type="entry name" value="YqgF/RNase H-like domain"/>
    <property type="match status" value="1"/>
</dbReference>
<feature type="domain" description="YqgF/RNase H-like" evidence="7">
    <location>
        <begin position="1"/>
        <end position="98"/>
    </location>
</feature>
<keyword evidence="9" id="KW-1185">Reference proteome</keyword>
<comment type="function">
    <text evidence="5">Could be a nuclease involved in processing of the 5'-end of pre-16S rRNA.</text>
</comment>
<evidence type="ECO:0000256" key="4">
    <source>
        <dbReference type="ARBA" id="ARBA00022801"/>
    </source>
</evidence>
<dbReference type="NCBIfam" id="TIGR00250">
    <property type="entry name" value="RNAse_H_YqgF"/>
    <property type="match status" value="1"/>
</dbReference>
<dbReference type="GO" id="GO:0004518">
    <property type="term" value="F:nuclease activity"/>
    <property type="evidence" value="ECO:0007669"/>
    <property type="project" value="UniProtKB-KW"/>
</dbReference>
<dbReference type="AlphaFoldDB" id="E6X0T8"/>
<dbReference type="InterPro" id="IPR005227">
    <property type="entry name" value="YqgF"/>
</dbReference>
<dbReference type="GO" id="GO:0005829">
    <property type="term" value="C:cytosol"/>
    <property type="evidence" value="ECO:0007669"/>
    <property type="project" value="TreeGrafter"/>
</dbReference>
<dbReference type="SMART" id="SM00732">
    <property type="entry name" value="YqgFc"/>
    <property type="match status" value="1"/>
</dbReference>
<dbReference type="Proteomes" id="UP000008633">
    <property type="component" value="Chromosome"/>
</dbReference>
<gene>
    <name evidence="8" type="ordered locus">Nitsa_1622</name>
</gene>
<proteinExistence type="inferred from homology"/>
<dbReference type="PANTHER" id="PTHR33317">
    <property type="entry name" value="POLYNUCLEOTIDYL TRANSFERASE, RIBONUCLEASE H-LIKE SUPERFAMILY PROTEIN"/>
    <property type="match status" value="1"/>
</dbReference>
<evidence type="ECO:0000256" key="3">
    <source>
        <dbReference type="ARBA" id="ARBA00022722"/>
    </source>
</evidence>
<evidence type="ECO:0000256" key="6">
    <source>
        <dbReference type="SAM" id="MobiDB-lite"/>
    </source>
</evidence>
<comment type="similarity">
    <text evidence="5">Belongs to the YqgF HJR family.</text>
</comment>
<feature type="compositionally biased region" description="Basic and acidic residues" evidence="6">
    <location>
        <begin position="96"/>
        <end position="109"/>
    </location>
</feature>
<dbReference type="InterPro" id="IPR037027">
    <property type="entry name" value="YqgF/RNaseH-like_dom_sf"/>
</dbReference>
<dbReference type="eggNOG" id="COG0816">
    <property type="taxonomic scope" value="Bacteria"/>
</dbReference>
<dbReference type="RefSeq" id="WP_013554558.1">
    <property type="nucleotide sequence ID" value="NC_014935.1"/>
</dbReference>
<reference evidence="9" key="2">
    <citation type="submission" date="2011-01" db="EMBL/GenBank/DDBJ databases">
        <title>The complete genome of Nitratifractor salsuginis DSM 16511.</title>
        <authorList>
            <consortium name="US DOE Joint Genome Institute (JGI-PGF)"/>
            <person name="Lucas S."/>
            <person name="Copeland A."/>
            <person name="Lapidus A."/>
            <person name="Bruce D."/>
            <person name="Goodwin L."/>
            <person name="Pitluck S."/>
            <person name="Kyrpides N."/>
            <person name="Mavromatis K."/>
            <person name="Ivanova N."/>
            <person name="Mikhailova N."/>
            <person name="Zeytun A."/>
            <person name="Detter J.C."/>
            <person name="Tapia R."/>
            <person name="Han C."/>
            <person name="Land M."/>
            <person name="Hauser L."/>
            <person name="Markowitz V."/>
            <person name="Cheng J.-F."/>
            <person name="Hugenholtz P."/>
            <person name="Woyke T."/>
            <person name="Wu D."/>
            <person name="Tindall B."/>
            <person name="Schuetze A."/>
            <person name="Brambilla E."/>
            <person name="Klenk H.-P."/>
            <person name="Eisen J.A."/>
        </authorList>
    </citation>
    <scope>NUCLEOTIDE SEQUENCE [LARGE SCALE GENOMIC DNA]</scope>
    <source>
        <strain evidence="9">DSM 16511 / JCM 12458 / E9I37-1</strain>
    </source>
</reference>
<reference evidence="8 9" key="1">
    <citation type="journal article" date="2011" name="Stand. Genomic Sci.">
        <title>Complete genome sequence of Nitratifractor salsuginis type strain (E9I37-1).</title>
        <authorList>
            <person name="Anderson I."/>
            <person name="Sikorski J."/>
            <person name="Zeytun A."/>
            <person name="Nolan M."/>
            <person name="Lapidus A."/>
            <person name="Lucas S."/>
            <person name="Hammon N."/>
            <person name="Deshpande S."/>
            <person name="Cheng J.F."/>
            <person name="Tapia R."/>
            <person name="Han C."/>
            <person name="Goodwin L."/>
            <person name="Pitluck S."/>
            <person name="Liolios K."/>
            <person name="Pagani I."/>
            <person name="Ivanova N."/>
            <person name="Huntemann M."/>
            <person name="Mavromatis K."/>
            <person name="Ovchinikova G."/>
            <person name="Pati A."/>
            <person name="Chen A."/>
            <person name="Palaniappan K."/>
            <person name="Land M."/>
            <person name="Hauser L."/>
            <person name="Brambilla E.M."/>
            <person name="Ngatchou-Djao O.D."/>
            <person name="Rohde M."/>
            <person name="Tindall B.J."/>
            <person name="Goker M."/>
            <person name="Detter J.C."/>
            <person name="Woyke T."/>
            <person name="Bristow J."/>
            <person name="Eisen J.A."/>
            <person name="Markowitz V."/>
            <person name="Hugenholtz P."/>
            <person name="Klenk H.P."/>
            <person name="Kyrpides N.C."/>
        </authorList>
    </citation>
    <scope>NUCLEOTIDE SEQUENCE [LARGE SCALE GENOMIC DNA]</scope>
    <source>
        <strain evidence="9">DSM 16511 / JCM 12458 / E9I37-1</strain>
    </source>
</reference>